<sequence>MKYSIIFMFTFGCSSCASLPQIEADLDLSKQPPVDVQIENVEVKSTFFNFTKIIRMKGHVNISQHGWRIKGFQVVYSELKGKSEYLQSFKRKIQTYYETDMDGQRDAEQSIIDPGQIQMHEIRLIFERTEKKQISGRVPIDFEFETGAPWGHNFCIFEINKQRFFEYWYRMK</sequence>
<evidence type="ECO:0000313" key="1">
    <source>
        <dbReference type="EMBL" id="AFM13441.1"/>
    </source>
</evidence>
<dbReference type="STRING" id="869212.Turpa_2802"/>
<dbReference type="AlphaFoldDB" id="I4B834"/>
<reference evidence="1 2" key="1">
    <citation type="submission" date="2012-06" db="EMBL/GenBank/DDBJ databases">
        <title>The complete chromosome of genome of Turneriella parva DSM 21527.</title>
        <authorList>
            <consortium name="US DOE Joint Genome Institute (JGI-PGF)"/>
            <person name="Lucas S."/>
            <person name="Han J."/>
            <person name="Lapidus A."/>
            <person name="Bruce D."/>
            <person name="Goodwin L."/>
            <person name="Pitluck S."/>
            <person name="Peters L."/>
            <person name="Kyrpides N."/>
            <person name="Mavromatis K."/>
            <person name="Ivanova N."/>
            <person name="Mikhailova N."/>
            <person name="Chertkov O."/>
            <person name="Detter J.C."/>
            <person name="Tapia R."/>
            <person name="Han C."/>
            <person name="Land M."/>
            <person name="Hauser L."/>
            <person name="Markowitz V."/>
            <person name="Cheng J.-F."/>
            <person name="Hugenholtz P."/>
            <person name="Woyke T."/>
            <person name="Wu D."/>
            <person name="Gronow S."/>
            <person name="Wellnitz S."/>
            <person name="Brambilla E."/>
            <person name="Klenk H.-P."/>
            <person name="Eisen J.A."/>
        </authorList>
    </citation>
    <scope>NUCLEOTIDE SEQUENCE [LARGE SCALE GENOMIC DNA]</scope>
    <source>
        <strain evidence="2">ATCC BAA-1111 / DSM 21527 / NCTC 11395 / H</strain>
    </source>
</reference>
<dbReference type="EMBL" id="CP002959">
    <property type="protein sequence ID" value="AFM13441.1"/>
    <property type="molecule type" value="Genomic_DNA"/>
</dbReference>
<organism evidence="1 2">
    <name type="scientific">Turneriella parva (strain ATCC BAA-1111 / DSM 21527 / NCTC 11395 / H)</name>
    <name type="common">Leptospira parva</name>
    <dbReference type="NCBI Taxonomy" id="869212"/>
    <lineage>
        <taxon>Bacteria</taxon>
        <taxon>Pseudomonadati</taxon>
        <taxon>Spirochaetota</taxon>
        <taxon>Spirochaetia</taxon>
        <taxon>Leptospirales</taxon>
        <taxon>Leptospiraceae</taxon>
        <taxon>Turneriella</taxon>
    </lineage>
</organism>
<protein>
    <submittedName>
        <fullName evidence="1">Uncharacterized protein</fullName>
    </submittedName>
</protein>
<name>I4B834_TURPD</name>
<accession>I4B834</accession>
<evidence type="ECO:0000313" key="2">
    <source>
        <dbReference type="Proteomes" id="UP000006048"/>
    </source>
</evidence>
<keyword evidence="2" id="KW-1185">Reference proteome</keyword>
<gene>
    <name evidence="1" type="ordered locus">Turpa_2802</name>
</gene>
<dbReference type="HOGENOM" id="CLU_1554625_0_0_12"/>
<dbReference type="Proteomes" id="UP000006048">
    <property type="component" value="Chromosome"/>
</dbReference>
<proteinExistence type="predicted"/>
<dbReference type="KEGG" id="tpx:Turpa_2802"/>